<sequence>MATRQGEATAMPEPAQPLIVEGAGHAEGDGESAVLMPCSVAVDVVPDGHRMRVSVRGELDFGGQLLRRDLDEALRRSGGGIDLDLTALQFCDCSGLNILLGLRQCALDQGKTVAIRGSSPAVERLLEVTGTRDLFAHPGPDDEAAEATASDARHDAGPGRETEQGLRTEVTQLRRAMRTRPTIDLARGMLMASFGLSPEAAWRVLVTISQNTNTKVHRLARDLVGTIHGGRLPEAVQKQLEAAVAEANPAPTPPARSGEQFGGG</sequence>
<dbReference type="SUPFAM" id="SSF52091">
    <property type="entry name" value="SpoIIaa-like"/>
    <property type="match status" value="1"/>
</dbReference>
<protein>
    <submittedName>
        <fullName evidence="4">Putative ANTAR domain protein</fullName>
    </submittedName>
</protein>
<dbReference type="InterPro" id="IPR058548">
    <property type="entry name" value="MlaB-like_STAS"/>
</dbReference>
<dbReference type="EMBL" id="GG657754">
    <property type="protein sequence ID" value="EFL26361.1"/>
    <property type="molecule type" value="Genomic_DNA"/>
</dbReference>
<dbReference type="AlphaFoldDB" id="D9WUH9"/>
<feature type="compositionally biased region" description="Basic and acidic residues" evidence="1">
    <location>
        <begin position="151"/>
        <end position="165"/>
    </location>
</feature>
<name>D9WUH9_9ACTN</name>
<dbReference type="CDD" id="cd07043">
    <property type="entry name" value="STAS_anti-anti-sigma_factors"/>
    <property type="match status" value="1"/>
</dbReference>
<evidence type="ECO:0000313" key="4">
    <source>
        <dbReference type="EMBL" id="EFL26361.1"/>
    </source>
</evidence>
<dbReference type="Gene3D" id="3.30.750.24">
    <property type="entry name" value="STAS domain"/>
    <property type="match status" value="1"/>
</dbReference>
<dbReference type="Pfam" id="PF13466">
    <property type="entry name" value="STAS_2"/>
    <property type="match status" value="1"/>
</dbReference>
<dbReference type="HOGENOM" id="CLU_092073_0_0_11"/>
<dbReference type="SMART" id="SM01012">
    <property type="entry name" value="ANTAR"/>
    <property type="match status" value="1"/>
</dbReference>
<dbReference type="SUPFAM" id="SSF52172">
    <property type="entry name" value="CheY-like"/>
    <property type="match status" value="1"/>
</dbReference>
<accession>D9WUH9</accession>
<keyword evidence="5" id="KW-1185">Reference proteome</keyword>
<dbReference type="InterPro" id="IPR002645">
    <property type="entry name" value="STAS_dom"/>
</dbReference>
<feature type="region of interest" description="Disordered" evidence="1">
    <location>
        <begin position="244"/>
        <end position="264"/>
    </location>
</feature>
<dbReference type="Proteomes" id="UP000003963">
    <property type="component" value="Unassembled WGS sequence"/>
</dbReference>
<feature type="domain" description="ANTAR" evidence="3">
    <location>
        <begin position="163"/>
        <end position="224"/>
    </location>
</feature>
<dbReference type="PROSITE" id="PS50921">
    <property type="entry name" value="ANTAR"/>
    <property type="match status" value="1"/>
</dbReference>
<evidence type="ECO:0000259" key="2">
    <source>
        <dbReference type="PROSITE" id="PS50801"/>
    </source>
</evidence>
<dbReference type="InterPro" id="IPR036513">
    <property type="entry name" value="STAS_dom_sf"/>
</dbReference>
<evidence type="ECO:0000313" key="5">
    <source>
        <dbReference type="Proteomes" id="UP000003963"/>
    </source>
</evidence>
<dbReference type="InterPro" id="IPR005561">
    <property type="entry name" value="ANTAR"/>
</dbReference>
<feature type="region of interest" description="Disordered" evidence="1">
    <location>
        <begin position="136"/>
        <end position="165"/>
    </location>
</feature>
<dbReference type="STRING" id="457427.SSOG_06075"/>
<dbReference type="InterPro" id="IPR036388">
    <property type="entry name" value="WH-like_DNA-bd_sf"/>
</dbReference>
<dbReference type="PROSITE" id="PS50801">
    <property type="entry name" value="STAS"/>
    <property type="match status" value="1"/>
</dbReference>
<dbReference type="GO" id="GO:0003723">
    <property type="term" value="F:RNA binding"/>
    <property type="evidence" value="ECO:0007669"/>
    <property type="project" value="InterPro"/>
</dbReference>
<reference evidence="4 5" key="1">
    <citation type="submission" date="2009-02" db="EMBL/GenBank/DDBJ databases">
        <title>Annotation of Streptomyces hygroscopicus strain ATCC 53653.</title>
        <authorList>
            <consortium name="The Broad Institute Genome Sequencing Platform"/>
            <consortium name="Broad Institute Microbial Sequencing Center"/>
            <person name="Fischbach M."/>
            <person name="Godfrey P."/>
            <person name="Ward D."/>
            <person name="Young S."/>
            <person name="Zeng Q."/>
            <person name="Koehrsen M."/>
            <person name="Alvarado L."/>
            <person name="Berlin A.M."/>
            <person name="Bochicchio J."/>
            <person name="Borenstein D."/>
            <person name="Chapman S.B."/>
            <person name="Chen Z."/>
            <person name="Engels R."/>
            <person name="Freedman E."/>
            <person name="Gellesch M."/>
            <person name="Goldberg J."/>
            <person name="Griggs A."/>
            <person name="Gujja S."/>
            <person name="Heilman E.R."/>
            <person name="Heiman D.I."/>
            <person name="Hepburn T.A."/>
            <person name="Howarth C."/>
            <person name="Jen D."/>
            <person name="Larson L."/>
            <person name="Lewis B."/>
            <person name="Mehta T."/>
            <person name="Park D."/>
            <person name="Pearson M."/>
            <person name="Richards J."/>
            <person name="Roberts A."/>
            <person name="Saif S."/>
            <person name="Shea T.D."/>
            <person name="Shenoy N."/>
            <person name="Sisk P."/>
            <person name="Stolte C."/>
            <person name="Sykes S.N."/>
            <person name="Thomson T."/>
            <person name="Walk T."/>
            <person name="White J."/>
            <person name="Yandava C."/>
            <person name="Straight P."/>
            <person name="Clardy J."/>
            <person name="Hung D."/>
            <person name="Kolter R."/>
            <person name="Mekalanos J."/>
            <person name="Walker S."/>
            <person name="Walsh C.T."/>
            <person name="Wieland-Brown L.C."/>
            <person name="Haas B."/>
            <person name="Nusbaum C."/>
            <person name="Birren B."/>
        </authorList>
    </citation>
    <scope>NUCLEOTIDE SEQUENCE [LARGE SCALE GENOMIC DNA]</scope>
    <source>
        <strain evidence="4 5">ATCC 53653</strain>
    </source>
</reference>
<dbReference type="Pfam" id="PF03861">
    <property type="entry name" value="ANTAR"/>
    <property type="match status" value="1"/>
</dbReference>
<feature type="domain" description="STAS" evidence="2">
    <location>
        <begin position="66"/>
        <end position="156"/>
    </location>
</feature>
<evidence type="ECO:0000256" key="1">
    <source>
        <dbReference type="SAM" id="MobiDB-lite"/>
    </source>
</evidence>
<proteinExistence type="predicted"/>
<dbReference type="Gene3D" id="1.10.10.10">
    <property type="entry name" value="Winged helix-like DNA-binding domain superfamily/Winged helix DNA-binding domain"/>
    <property type="match status" value="1"/>
</dbReference>
<dbReference type="InterPro" id="IPR011006">
    <property type="entry name" value="CheY-like_superfamily"/>
</dbReference>
<organism evidence="4 5">
    <name type="scientific">Streptomyces himastatinicus ATCC 53653</name>
    <dbReference type="NCBI Taxonomy" id="457427"/>
    <lineage>
        <taxon>Bacteria</taxon>
        <taxon>Bacillati</taxon>
        <taxon>Actinomycetota</taxon>
        <taxon>Actinomycetes</taxon>
        <taxon>Kitasatosporales</taxon>
        <taxon>Streptomycetaceae</taxon>
        <taxon>Streptomyces</taxon>
        <taxon>Streptomyces violaceusniger group</taxon>
    </lineage>
</organism>
<gene>
    <name evidence="4" type="ORF">SSOG_06075</name>
</gene>
<evidence type="ECO:0000259" key="3">
    <source>
        <dbReference type="PROSITE" id="PS50921"/>
    </source>
</evidence>